<dbReference type="AlphaFoldDB" id="A0A1H9W8C0"/>
<keyword evidence="4" id="KW-1185">Reference proteome</keyword>
<proteinExistence type="predicted"/>
<dbReference type="Proteomes" id="UP000198571">
    <property type="component" value="Unassembled WGS sequence"/>
</dbReference>
<dbReference type="Gene3D" id="3.40.50.10440">
    <property type="entry name" value="Dihydroxyacetone kinase, domain 1"/>
    <property type="match status" value="1"/>
</dbReference>
<dbReference type="OrthoDB" id="9780660at2"/>
<reference evidence="4" key="1">
    <citation type="submission" date="2016-10" db="EMBL/GenBank/DDBJ databases">
        <authorList>
            <person name="Varghese N."/>
            <person name="Submissions S."/>
        </authorList>
    </citation>
    <scope>NUCLEOTIDE SEQUENCE [LARGE SCALE GENOMIC DNA]</scope>
    <source>
        <strain evidence="4">S9</strain>
    </source>
</reference>
<dbReference type="PROSITE" id="PS51482">
    <property type="entry name" value="DEGV"/>
    <property type="match status" value="1"/>
</dbReference>
<dbReference type="Gene3D" id="3.30.1180.10">
    <property type="match status" value="1"/>
</dbReference>
<evidence type="ECO:0000313" key="4">
    <source>
        <dbReference type="Proteomes" id="UP000198571"/>
    </source>
</evidence>
<evidence type="ECO:0000256" key="1">
    <source>
        <dbReference type="ARBA" id="ARBA00003238"/>
    </source>
</evidence>
<accession>A0A1H9W8C0</accession>
<dbReference type="InterPro" id="IPR043168">
    <property type="entry name" value="DegV_C"/>
</dbReference>
<dbReference type="EMBL" id="FOGT01000015">
    <property type="protein sequence ID" value="SES30162.1"/>
    <property type="molecule type" value="Genomic_DNA"/>
</dbReference>
<dbReference type="PANTHER" id="PTHR33434">
    <property type="entry name" value="DEGV DOMAIN-CONTAINING PROTEIN DR_1986-RELATED"/>
    <property type="match status" value="1"/>
</dbReference>
<gene>
    <name evidence="3" type="ORF">SAMN05518684_11525</name>
</gene>
<dbReference type="Gene3D" id="2.20.28.50">
    <property type="entry name" value="degv family protein"/>
    <property type="match status" value="1"/>
</dbReference>
<name>A0A1H9W8C0_9BACI</name>
<keyword evidence="2" id="KW-0446">Lipid-binding</keyword>
<dbReference type="InterPro" id="IPR003797">
    <property type="entry name" value="DegV"/>
</dbReference>
<dbReference type="RefSeq" id="WP_093054346.1">
    <property type="nucleotide sequence ID" value="NZ_FOGT01000015.1"/>
</dbReference>
<organism evidence="3 4">
    <name type="scientific">Salipaludibacillus aurantiacus</name>
    <dbReference type="NCBI Taxonomy" id="1601833"/>
    <lineage>
        <taxon>Bacteria</taxon>
        <taxon>Bacillati</taxon>
        <taxon>Bacillota</taxon>
        <taxon>Bacilli</taxon>
        <taxon>Bacillales</taxon>
        <taxon>Bacillaceae</taxon>
    </lineage>
</organism>
<dbReference type="STRING" id="1601833.SAMN05518684_11525"/>
<dbReference type="SUPFAM" id="SSF82549">
    <property type="entry name" value="DAK1/DegV-like"/>
    <property type="match status" value="1"/>
</dbReference>
<evidence type="ECO:0000256" key="2">
    <source>
        <dbReference type="ARBA" id="ARBA00023121"/>
    </source>
</evidence>
<evidence type="ECO:0000313" key="3">
    <source>
        <dbReference type="EMBL" id="SES30162.1"/>
    </source>
</evidence>
<dbReference type="InterPro" id="IPR050270">
    <property type="entry name" value="DegV_domain_contain"/>
</dbReference>
<protein>
    <submittedName>
        <fullName evidence="3">EDD domain protein, DegV family</fullName>
    </submittedName>
</protein>
<dbReference type="PANTHER" id="PTHR33434:SF3">
    <property type="entry name" value="DEGV DOMAIN-CONTAINING PROTEIN YITS"/>
    <property type="match status" value="1"/>
</dbReference>
<dbReference type="Pfam" id="PF02645">
    <property type="entry name" value="DegV"/>
    <property type="match status" value="1"/>
</dbReference>
<sequence>MSGFVLTCCSTADMPDEYFQNRKIPYVCFHYSIDGTEYPDDLGQSISFDDYYRRISEGAMPTTSQVNVSQFIEFFEPYLEEGKDILHISFSSGLSGTFQSANIAKEELLSEYPERKILIADSLAASSGYGMLVDMAADLRDQGETIEELHNWVENNKLHVHHWFFSTDLTHYKRGGRISPTSAMVGSLLHINPLLNMSEDGKLTPRKKVRGKKKVINEIVRMMEVHAKDGTDYSGKCFISHSACYDDARKVADLIEEKFPHLNESVRINSVGTVIGAHTGPGTVALYFMGDKREN</sequence>
<comment type="function">
    <text evidence="1">May bind long-chain fatty acids, such as palmitate, and may play a role in lipid transport or fatty acid metabolism.</text>
</comment>
<dbReference type="NCBIfam" id="TIGR00762">
    <property type="entry name" value="DegV"/>
    <property type="match status" value="1"/>
</dbReference>
<dbReference type="GO" id="GO:0008289">
    <property type="term" value="F:lipid binding"/>
    <property type="evidence" value="ECO:0007669"/>
    <property type="project" value="UniProtKB-KW"/>
</dbReference>